<dbReference type="RefSeq" id="WP_050435308.1">
    <property type="nucleotide sequence ID" value="NZ_CP012159.1"/>
</dbReference>
<reference evidence="2 3" key="1">
    <citation type="submission" date="2015-07" db="EMBL/GenBank/DDBJ databases">
        <title>Genome analysis of myxobacterium Chondromyces crocatus Cm c5 reveals a high potential for natural compound synthesis and the genetic basis for the loss of fruiting body formation.</title>
        <authorList>
            <person name="Zaburannyi N."/>
            <person name="Bunk B."/>
            <person name="Maier J."/>
            <person name="Overmann J."/>
            <person name="Mueller R."/>
        </authorList>
    </citation>
    <scope>NUCLEOTIDE SEQUENCE [LARGE SCALE GENOMIC DNA]</scope>
    <source>
        <strain evidence="2 3">Cm c5</strain>
    </source>
</reference>
<evidence type="ECO:0000259" key="1">
    <source>
        <dbReference type="Pfam" id="PF05193"/>
    </source>
</evidence>
<keyword evidence="3" id="KW-1185">Reference proteome</keyword>
<gene>
    <name evidence="2" type="ORF">CMC5_081380</name>
</gene>
<sequence length="470" mass="51169">MGAFHLRQAAALAGFLSLFVAHRTVLAEAGAAPVQVAGASQRRGPMETIELANGLRVVLAEDHRAPVVVLSVVYLAGEQHDPADVPGMGALAMRLLENASTRHVGLGQRESVLKALGVAPWEVNFVHASDYSYAHQVVPREQLELMLWLESDRMGFFLDGVRPKVVESEYAAVVEEALDPANRDVSRELRALVFGAGHPYGPRPRPEVPPPEPRVRAHLQRYFSPANAFLVLAGDFATVEARAMVQRYFGTLASAPRPPQRAPVPPAPRESRAPVRLLGGGESPTVVLAWPTAAFLSEDDVVFDAVARVLETRLRQRFGEGLESRRAGVQQRSLQLGSMFTVSATTRQGLGVEAVQRALEEEVARLRDTDVAEAELQSTRLELLRYTAVQGDVLPHRAWQIVSFVTQGRPADHLGGYLDSYRGVTAASLRRIAARYLTAERCLVALLVSASDLESGPDLDEGFVARVGRN</sequence>
<dbReference type="Proteomes" id="UP000067626">
    <property type="component" value="Chromosome"/>
</dbReference>
<dbReference type="InterPro" id="IPR007863">
    <property type="entry name" value="Peptidase_M16_C"/>
</dbReference>
<feature type="domain" description="Peptidase M16 C-terminal" evidence="1">
    <location>
        <begin position="215"/>
        <end position="380"/>
    </location>
</feature>
<dbReference type="GO" id="GO:0046872">
    <property type="term" value="F:metal ion binding"/>
    <property type="evidence" value="ECO:0007669"/>
    <property type="project" value="InterPro"/>
</dbReference>
<dbReference type="Gene3D" id="3.30.830.10">
    <property type="entry name" value="Metalloenzyme, LuxS/M16 peptidase-like"/>
    <property type="match status" value="2"/>
</dbReference>
<dbReference type="EMBL" id="CP012159">
    <property type="protein sequence ID" value="AKT43901.1"/>
    <property type="molecule type" value="Genomic_DNA"/>
</dbReference>
<protein>
    <recommendedName>
        <fullName evidence="1">Peptidase M16 C-terminal domain-containing protein</fullName>
    </recommendedName>
</protein>
<evidence type="ECO:0000313" key="3">
    <source>
        <dbReference type="Proteomes" id="UP000067626"/>
    </source>
</evidence>
<name>A0A0K1ESQ8_CHOCO</name>
<dbReference type="AlphaFoldDB" id="A0A0K1ESQ8"/>
<dbReference type="InterPro" id="IPR011249">
    <property type="entry name" value="Metalloenz_LuxS/M16"/>
</dbReference>
<dbReference type="Pfam" id="PF05193">
    <property type="entry name" value="Peptidase_M16_C"/>
    <property type="match status" value="1"/>
</dbReference>
<dbReference type="KEGG" id="ccro:CMC5_081380"/>
<dbReference type="OrthoDB" id="9811314at2"/>
<evidence type="ECO:0000313" key="2">
    <source>
        <dbReference type="EMBL" id="AKT43901.1"/>
    </source>
</evidence>
<organism evidence="2 3">
    <name type="scientific">Chondromyces crocatus</name>
    <dbReference type="NCBI Taxonomy" id="52"/>
    <lineage>
        <taxon>Bacteria</taxon>
        <taxon>Pseudomonadati</taxon>
        <taxon>Myxococcota</taxon>
        <taxon>Polyangia</taxon>
        <taxon>Polyangiales</taxon>
        <taxon>Polyangiaceae</taxon>
        <taxon>Chondromyces</taxon>
    </lineage>
</organism>
<accession>A0A0K1ESQ8</accession>
<proteinExistence type="predicted"/>
<dbReference type="STRING" id="52.CMC5_081380"/>
<dbReference type="SUPFAM" id="SSF63411">
    <property type="entry name" value="LuxS/MPP-like metallohydrolase"/>
    <property type="match status" value="2"/>
</dbReference>